<evidence type="ECO:0000313" key="2">
    <source>
        <dbReference type="EMBL" id="CAI3971177.1"/>
    </source>
</evidence>
<protein>
    <submittedName>
        <fullName evidence="2">Uncharacterized protein</fullName>
    </submittedName>
</protein>
<feature type="transmembrane region" description="Helical" evidence="1">
    <location>
        <begin position="30"/>
        <end position="47"/>
    </location>
</feature>
<keyword evidence="1" id="KW-0812">Transmembrane</keyword>
<name>A0A9N6ZGA6_9VIRU</name>
<dbReference type="EMBL" id="OX359470">
    <property type="protein sequence ID" value="CAI3971177.1"/>
    <property type="molecule type" value="Genomic_DNA"/>
</dbReference>
<accession>A0A9N6ZGA6</accession>
<gene>
    <name evidence="2" type="ORF">ORM20_00128</name>
</gene>
<sequence length="63" mass="7493">MNSKIVTRTSQSSWMGKYGEKRMHVNETAVVWRYGFMIPYFNLWIGFMKLGPKKTRGILEDEF</sequence>
<keyword evidence="1" id="KW-0472">Membrane</keyword>
<keyword evidence="1" id="KW-1133">Transmembrane helix</keyword>
<reference evidence="2" key="1">
    <citation type="submission" date="2022-10" db="EMBL/GenBank/DDBJ databases">
        <authorList>
            <person name="Meaden S."/>
        </authorList>
    </citation>
    <scope>NUCLEOTIDE SEQUENCE</scope>
</reference>
<evidence type="ECO:0000256" key="1">
    <source>
        <dbReference type="SAM" id="Phobius"/>
    </source>
</evidence>
<organism evidence="2">
    <name type="scientific">Ochrobactrum phage ORM_20</name>
    <dbReference type="NCBI Taxonomy" id="2985243"/>
    <lineage>
        <taxon>Viruses</taxon>
    </lineage>
</organism>
<proteinExistence type="predicted"/>